<evidence type="ECO:0008006" key="4">
    <source>
        <dbReference type="Google" id="ProtNLM"/>
    </source>
</evidence>
<accession>A0ABT2PXJ0</accession>
<protein>
    <recommendedName>
        <fullName evidence="4">ABC transporter permease</fullName>
    </recommendedName>
</protein>
<name>A0ABT2PXJ0_9MOLU</name>
<dbReference type="EMBL" id="JAOEGN010000010">
    <property type="protein sequence ID" value="MCU0105166.1"/>
    <property type="molecule type" value="Genomic_DNA"/>
</dbReference>
<keyword evidence="3" id="KW-1185">Reference proteome</keyword>
<feature type="transmembrane region" description="Helical" evidence="1">
    <location>
        <begin position="77"/>
        <end position="101"/>
    </location>
</feature>
<gene>
    <name evidence="2" type="ORF">N7603_05800</name>
</gene>
<feature type="transmembrane region" description="Helical" evidence="1">
    <location>
        <begin position="170"/>
        <end position="193"/>
    </location>
</feature>
<sequence>MNDYIARYIYDVTKRLDEPIREDISKELEANIYDMLGDDTSDENIKKVLTDLGSPAKMAMNYKTPRYLISPELFDDYLHVLVIVMLVFAGIAFASGIIEAVMGSGVEILAGIMETIFGSMLYAAFNGFAVTTLIFAGIELYNKKTNHPFKVESLPKIPKVESKKSLRVELIVESVFSIVFGILFVYALIYNYVDINIVSDDLNFVYSGDVINSWVSSVFVPWFMIYLVLTVVIKVFQFKEGGFTKVLASFYTALELSSLIMMSIIFTRPNAFNETLISTVSTAFNIDFPYHLGIAIRGIVGLVWVITTIDLIVTWYKLYHPKTNKKQKN</sequence>
<comment type="caution">
    <text evidence="2">The sequence shown here is derived from an EMBL/GenBank/DDBJ whole genome shotgun (WGS) entry which is preliminary data.</text>
</comment>
<keyword evidence="1" id="KW-0472">Membrane</keyword>
<evidence type="ECO:0000313" key="2">
    <source>
        <dbReference type="EMBL" id="MCU0105166.1"/>
    </source>
</evidence>
<feature type="transmembrane region" description="Helical" evidence="1">
    <location>
        <begin position="213"/>
        <end position="236"/>
    </location>
</feature>
<proteinExistence type="predicted"/>
<reference evidence="3" key="1">
    <citation type="submission" date="2023-07" db="EMBL/GenBank/DDBJ databases">
        <title>Novel Mycoplasma species identified in domestic and wild animals.</title>
        <authorList>
            <person name="Volokhov D.V."/>
            <person name="Furtak V.A."/>
            <person name="Zagorodnyaya T.A."/>
        </authorList>
    </citation>
    <scope>NUCLEOTIDE SEQUENCE [LARGE SCALE GENOMIC DNA]</scope>
    <source>
        <strain evidence="3">92-19</strain>
    </source>
</reference>
<keyword evidence="1" id="KW-0812">Transmembrane</keyword>
<dbReference type="Proteomes" id="UP001209076">
    <property type="component" value="Unassembled WGS sequence"/>
</dbReference>
<evidence type="ECO:0000313" key="3">
    <source>
        <dbReference type="Proteomes" id="UP001209076"/>
    </source>
</evidence>
<organism evidence="2 3">
    <name type="scientific">Paracholeplasma vituli</name>
    <dbReference type="NCBI Taxonomy" id="69473"/>
    <lineage>
        <taxon>Bacteria</taxon>
        <taxon>Bacillati</taxon>
        <taxon>Mycoplasmatota</taxon>
        <taxon>Mollicutes</taxon>
        <taxon>Acholeplasmatales</taxon>
        <taxon>Acholeplasmataceae</taxon>
        <taxon>Paracholeplasma</taxon>
    </lineage>
</organism>
<evidence type="ECO:0000256" key="1">
    <source>
        <dbReference type="SAM" id="Phobius"/>
    </source>
</evidence>
<feature type="transmembrane region" description="Helical" evidence="1">
    <location>
        <begin position="121"/>
        <end position="141"/>
    </location>
</feature>
<feature type="transmembrane region" description="Helical" evidence="1">
    <location>
        <begin position="248"/>
        <end position="266"/>
    </location>
</feature>
<keyword evidence="1" id="KW-1133">Transmembrane helix</keyword>
<feature type="transmembrane region" description="Helical" evidence="1">
    <location>
        <begin position="294"/>
        <end position="316"/>
    </location>
</feature>
<dbReference type="RefSeq" id="WP_262096435.1">
    <property type="nucleotide sequence ID" value="NZ_JAOEGN010000010.1"/>
</dbReference>